<keyword evidence="5" id="KW-0406">Ion transport</keyword>
<dbReference type="InterPro" id="IPR006037">
    <property type="entry name" value="RCK_C"/>
</dbReference>
<keyword evidence="11" id="KW-0449">Lipoprotein</keyword>
<dbReference type="OrthoDB" id="305351at2"/>
<accession>A0A3G2JKU9</accession>
<dbReference type="AlphaFoldDB" id="A0A3G2JKU9"/>
<feature type="region of interest" description="Disordered" evidence="8">
    <location>
        <begin position="655"/>
        <end position="709"/>
    </location>
</feature>
<dbReference type="SUPFAM" id="SSF51735">
    <property type="entry name" value="NAD(P)-binding Rossmann-fold domains"/>
    <property type="match status" value="1"/>
</dbReference>
<dbReference type="EMBL" id="CP033073">
    <property type="protein sequence ID" value="AYN43078.1"/>
    <property type="molecule type" value="Genomic_DNA"/>
</dbReference>
<keyword evidence="2" id="KW-0813">Transport</keyword>
<dbReference type="GO" id="GO:0006813">
    <property type="term" value="P:potassium ion transport"/>
    <property type="evidence" value="ECO:0007669"/>
    <property type="project" value="InterPro"/>
</dbReference>
<organism evidence="11 12">
    <name type="scientific">Streptomyces dangxiongensis</name>
    <dbReference type="NCBI Taxonomy" id="1442032"/>
    <lineage>
        <taxon>Bacteria</taxon>
        <taxon>Bacillati</taxon>
        <taxon>Actinomycetota</taxon>
        <taxon>Actinomycetes</taxon>
        <taxon>Kitasatosporales</taxon>
        <taxon>Streptomycetaceae</taxon>
        <taxon>Streptomyces</taxon>
    </lineage>
</organism>
<feature type="compositionally biased region" description="Basic and acidic residues" evidence="8">
    <location>
        <begin position="677"/>
        <end position="686"/>
    </location>
</feature>
<dbReference type="InterPro" id="IPR010420">
    <property type="entry name" value="CASTOR/POLLUX/SYM8_dom"/>
</dbReference>
<gene>
    <name evidence="11" type="ORF">D9753_34070</name>
</gene>
<evidence type="ECO:0000256" key="6">
    <source>
        <dbReference type="ARBA" id="ARBA00023136"/>
    </source>
</evidence>
<keyword evidence="12" id="KW-1185">Reference proteome</keyword>
<name>A0A3G2JKU9_9ACTN</name>
<dbReference type="InterPro" id="IPR044849">
    <property type="entry name" value="CASTOR/POLLUX/SYM8-like"/>
</dbReference>
<keyword evidence="6 9" id="KW-0472">Membrane</keyword>
<proteinExistence type="predicted"/>
<evidence type="ECO:0000256" key="4">
    <source>
        <dbReference type="ARBA" id="ARBA00022989"/>
    </source>
</evidence>
<dbReference type="InterPro" id="IPR036721">
    <property type="entry name" value="RCK_C_sf"/>
</dbReference>
<evidence type="ECO:0000256" key="8">
    <source>
        <dbReference type="SAM" id="MobiDB-lite"/>
    </source>
</evidence>
<evidence type="ECO:0000256" key="1">
    <source>
        <dbReference type="ARBA" id="ARBA00004127"/>
    </source>
</evidence>
<evidence type="ECO:0000256" key="5">
    <source>
        <dbReference type="ARBA" id="ARBA00023065"/>
    </source>
</evidence>
<dbReference type="Proteomes" id="UP000268329">
    <property type="component" value="Chromosome"/>
</dbReference>
<evidence type="ECO:0000313" key="11">
    <source>
        <dbReference type="EMBL" id="AYN43078.1"/>
    </source>
</evidence>
<dbReference type="GO" id="GO:0008324">
    <property type="term" value="F:monoatomic cation transmembrane transporter activity"/>
    <property type="evidence" value="ECO:0007669"/>
    <property type="project" value="InterPro"/>
</dbReference>
<evidence type="ECO:0000256" key="9">
    <source>
        <dbReference type="SAM" id="Phobius"/>
    </source>
</evidence>
<feature type="transmembrane region" description="Helical" evidence="9">
    <location>
        <begin position="55"/>
        <end position="77"/>
    </location>
</feature>
<dbReference type="SUPFAM" id="SSF116726">
    <property type="entry name" value="TrkA C-terminal domain-like"/>
    <property type="match status" value="1"/>
</dbReference>
<evidence type="ECO:0000259" key="10">
    <source>
        <dbReference type="PROSITE" id="PS51202"/>
    </source>
</evidence>
<keyword evidence="3 9" id="KW-0812">Transmembrane</keyword>
<evidence type="ECO:0000256" key="3">
    <source>
        <dbReference type="ARBA" id="ARBA00022692"/>
    </source>
</evidence>
<dbReference type="Pfam" id="PF06241">
    <property type="entry name" value="Castor_Poll_mid"/>
    <property type="match status" value="1"/>
</dbReference>
<dbReference type="PROSITE" id="PS51202">
    <property type="entry name" value="RCK_C"/>
    <property type="match status" value="1"/>
</dbReference>
<dbReference type="KEGG" id="sdd:D9753_34070"/>
<dbReference type="InterPro" id="IPR036291">
    <property type="entry name" value="NAD(P)-bd_dom_sf"/>
</dbReference>
<dbReference type="PANTHER" id="PTHR31563:SF10">
    <property type="entry name" value="ION CHANNEL POLLUX-RELATED"/>
    <property type="match status" value="1"/>
</dbReference>
<evidence type="ECO:0000256" key="2">
    <source>
        <dbReference type="ARBA" id="ARBA00022448"/>
    </source>
</evidence>
<feature type="domain" description="RCK C-terminal" evidence="10">
    <location>
        <begin position="316"/>
        <end position="395"/>
    </location>
</feature>
<reference evidence="11 12" key="1">
    <citation type="submission" date="2018-10" db="EMBL/GenBank/DDBJ databases">
        <title>The genome of Streptomyces dangxiongensis Z022.</title>
        <authorList>
            <person name="Zhang B."/>
        </authorList>
    </citation>
    <scope>NUCLEOTIDE SEQUENCE [LARGE SCALE GENOMIC DNA]</scope>
    <source>
        <strain evidence="11 12">Z022</strain>
    </source>
</reference>
<evidence type="ECO:0000256" key="7">
    <source>
        <dbReference type="ARBA" id="ARBA00023303"/>
    </source>
</evidence>
<dbReference type="GO" id="GO:0012505">
    <property type="term" value="C:endomembrane system"/>
    <property type="evidence" value="ECO:0007669"/>
    <property type="project" value="UniProtKB-SubCell"/>
</dbReference>
<keyword evidence="4 9" id="KW-1133">Transmembrane helix</keyword>
<dbReference type="PANTHER" id="PTHR31563">
    <property type="entry name" value="ION CHANNEL POLLUX-RELATED"/>
    <property type="match status" value="1"/>
</dbReference>
<evidence type="ECO:0000313" key="12">
    <source>
        <dbReference type="Proteomes" id="UP000268329"/>
    </source>
</evidence>
<sequence>MNSPVARRVGSAAPARCHSEDRGRQGALVRRRHASLRDRARYLFDTRLARSTGTLLGWLALGCLVVVVPVSILLVWMDPSAPRSLSGRLAAVWRTSAETLRLGVATGTPLRMLLSVLLGLIALLCVSTLTGVITTGLGDRLAELRRGRSTVLERDHVVVLGWSEHVFTVVAELTAARGGRGRGIVAVFADRDTAEMEKALAAVPAAGGARLVCRTGALTAPGALALVAPAVAESVLVLPAEDTDADLEVVRVLLALRSLTATETGPAVVAAVRDGRYLPAARLAAGPRGVVLETDTTTARLLVQSAWRPGLPAVLHDLLDVAGAEFHVIEAPGPAGPAFAETALRLESACLVGIMRADGSALLAPGPETVLGAGDRLVVVAHDDTAPAPADSRAHIDQTAMAPPGPGPQNPARVLLLGWNRRAPLIADILRRTARPGAVLDVVTDPDDGLVPGHVEGLAGTGWPGVTHHVGDLARPETLRALDLFGYDSVIVLGPDADAGSGRPDDRALLTLLMLRAQEEEAGRALPVVAELCDHRSRALAPLGPASDAVVRGELTALLMAQISLKPTLATVFEEVFSARGGGLGLRPAGLYVRPGREATFATVVAASLRRGECAIGYRAHLPRTAHRHDGIRLAPGKSERRVWAAEDEVVVLSAAPRASDAETDAETDAGGAEPDALPRMRRPPEADALPSDRGPEEDPPTGRPPARQ</sequence>
<dbReference type="Gene3D" id="3.40.50.720">
    <property type="entry name" value="NAD(P)-binding Rossmann-like Domain"/>
    <property type="match status" value="2"/>
</dbReference>
<feature type="region of interest" description="Disordered" evidence="8">
    <location>
        <begin position="1"/>
        <end position="24"/>
    </location>
</feature>
<protein>
    <submittedName>
        <fullName evidence="11">NAD-binding lipoprotein</fullName>
    </submittedName>
</protein>
<feature type="transmembrane region" description="Helical" evidence="9">
    <location>
        <begin position="112"/>
        <end position="138"/>
    </location>
</feature>
<comment type="subcellular location">
    <subcellularLocation>
        <location evidence="1">Endomembrane system</location>
        <topology evidence="1">Multi-pass membrane protein</topology>
    </subcellularLocation>
</comment>
<keyword evidence="7" id="KW-0407">Ion channel</keyword>